<dbReference type="EMBL" id="JARKIF010000016">
    <property type="protein sequence ID" value="KAJ7621454.1"/>
    <property type="molecule type" value="Genomic_DNA"/>
</dbReference>
<keyword evidence="2" id="KW-1185">Reference proteome</keyword>
<dbReference type="Proteomes" id="UP001221142">
    <property type="component" value="Unassembled WGS sequence"/>
</dbReference>
<organism evidence="1 2">
    <name type="scientific">Roridomyces roridus</name>
    <dbReference type="NCBI Taxonomy" id="1738132"/>
    <lineage>
        <taxon>Eukaryota</taxon>
        <taxon>Fungi</taxon>
        <taxon>Dikarya</taxon>
        <taxon>Basidiomycota</taxon>
        <taxon>Agaricomycotina</taxon>
        <taxon>Agaricomycetes</taxon>
        <taxon>Agaricomycetidae</taxon>
        <taxon>Agaricales</taxon>
        <taxon>Marasmiineae</taxon>
        <taxon>Mycenaceae</taxon>
        <taxon>Roridomyces</taxon>
    </lineage>
</organism>
<sequence>MLLTSSPVNTRPRNPPPVYDTFRDTIGVMGFGFRGKGPDCRSRGLTALGRFCGAAWLYVAEDTRCPDPTTFGTATGTTSSFGGVLSSMGLWTAIVGRRVTPSLPTTVQQLFSRSSLTPFSNMALPPECAVTGAVEIPKSPFGW</sequence>
<name>A0AAD7BI13_9AGAR</name>
<gene>
    <name evidence="1" type="ORF">FB45DRAFT_839330</name>
</gene>
<reference evidence="1" key="1">
    <citation type="submission" date="2023-03" db="EMBL/GenBank/DDBJ databases">
        <title>Massive genome expansion in bonnet fungi (Mycena s.s.) driven by repeated elements and novel gene families across ecological guilds.</title>
        <authorList>
            <consortium name="Lawrence Berkeley National Laboratory"/>
            <person name="Harder C.B."/>
            <person name="Miyauchi S."/>
            <person name="Viragh M."/>
            <person name="Kuo A."/>
            <person name="Thoen E."/>
            <person name="Andreopoulos B."/>
            <person name="Lu D."/>
            <person name="Skrede I."/>
            <person name="Drula E."/>
            <person name="Henrissat B."/>
            <person name="Morin E."/>
            <person name="Kohler A."/>
            <person name="Barry K."/>
            <person name="LaButti K."/>
            <person name="Morin E."/>
            <person name="Salamov A."/>
            <person name="Lipzen A."/>
            <person name="Mereny Z."/>
            <person name="Hegedus B."/>
            <person name="Baldrian P."/>
            <person name="Stursova M."/>
            <person name="Weitz H."/>
            <person name="Taylor A."/>
            <person name="Grigoriev I.V."/>
            <person name="Nagy L.G."/>
            <person name="Martin F."/>
            <person name="Kauserud H."/>
        </authorList>
    </citation>
    <scope>NUCLEOTIDE SEQUENCE</scope>
    <source>
        <strain evidence="1">9284</strain>
    </source>
</reference>
<evidence type="ECO:0000313" key="1">
    <source>
        <dbReference type="EMBL" id="KAJ7621454.1"/>
    </source>
</evidence>
<accession>A0AAD7BI13</accession>
<protein>
    <submittedName>
        <fullName evidence="1">Uncharacterized protein</fullName>
    </submittedName>
</protein>
<proteinExistence type="predicted"/>
<dbReference type="AlphaFoldDB" id="A0AAD7BI13"/>
<comment type="caution">
    <text evidence="1">The sequence shown here is derived from an EMBL/GenBank/DDBJ whole genome shotgun (WGS) entry which is preliminary data.</text>
</comment>
<evidence type="ECO:0000313" key="2">
    <source>
        <dbReference type="Proteomes" id="UP001221142"/>
    </source>
</evidence>